<dbReference type="GO" id="GO:0000287">
    <property type="term" value="F:magnesium ion binding"/>
    <property type="evidence" value="ECO:0007669"/>
    <property type="project" value="InterPro"/>
</dbReference>
<dbReference type="SUPFAM" id="SSF142823">
    <property type="entry name" value="ComB-like"/>
    <property type="match status" value="1"/>
</dbReference>
<dbReference type="OrthoDB" id="8588453at2"/>
<name>A0A545TWT2_9PROT</name>
<sequence>MGKRLLSFAWGQNGLRALLPISDAVVIVDVLSFSTAVDVAVGRGALVFPYAYGREGAAAQAERHSATLAQPRSASGGQLSLSPGSLSNVAPGERIVLPSPNGSALSELTGDCPTFAGCLRNARAVAKAVGQVGERVGVIAAGEKWPDGTLRPALEDLLGAGAILSAMEGELTPDAEATRAAYLTMRDNCAEAIRACASGQELTDAGYAEDVSYAIAQNTSKAVPQLIGGAYQNALKTR</sequence>
<evidence type="ECO:0000256" key="2">
    <source>
        <dbReference type="ARBA" id="ARBA00009997"/>
    </source>
</evidence>
<accession>A0A545TWT2</accession>
<evidence type="ECO:0000313" key="9">
    <source>
        <dbReference type="Proteomes" id="UP000315252"/>
    </source>
</evidence>
<keyword evidence="9" id="KW-1185">Reference proteome</keyword>
<comment type="cofactor">
    <cofactor evidence="1">
        <name>Mg(2+)</name>
        <dbReference type="ChEBI" id="CHEBI:18420"/>
    </cofactor>
</comment>
<keyword evidence="5" id="KW-0378">Hydrolase</keyword>
<dbReference type="EC" id="3.1.3.71" evidence="3"/>
<evidence type="ECO:0000256" key="6">
    <source>
        <dbReference type="ARBA" id="ARBA00022842"/>
    </source>
</evidence>
<dbReference type="Proteomes" id="UP000315252">
    <property type="component" value="Unassembled WGS sequence"/>
</dbReference>
<gene>
    <name evidence="8" type="ORF">FKG95_05355</name>
</gene>
<evidence type="ECO:0000256" key="5">
    <source>
        <dbReference type="ARBA" id="ARBA00022801"/>
    </source>
</evidence>
<protein>
    <recommendedName>
        <fullName evidence="4">Probable 2-phosphosulfolactate phosphatase</fullName>
        <ecNumber evidence="3">3.1.3.71</ecNumber>
    </recommendedName>
</protein>
<dbReference type="PANTHER" id="PTHR37311">
    <property type="entry name" value="2-PHOSPHOSULFOLACTATE PHOSPHATASE-RELATED"/>
    <property type="match status" value="1"/>
</dbReference>
<dbReference type="InterPro" id="IPR036702">
    <property type="entry name" value="ComB-like_sf"/>
</dbReference>
<dbReference type="Pfam" id="PF04029">
    <property type="entry name" value="2-ph_phosp"/>
    <property type="match status" value="1"/>
</dbReference>
<proteinExistence type="inferred from homology"/>
<dbReference type="GO" id="GO:0050545">
    <property type="term" value="F:sulfopyruvate decarboxylase activity"/>
    <property type="evidence" value="ECO:0007669"/>
    <property type="project" value="TreeGrafter"/>
</dbReference>
<keyword evidence="6" id="KW-0460">Magnesium</keyword>
<evidence type="ECO:0000256" key="1">
    <source>
        <dbReference type="ARBA" id="ARBA00001946"/>
    </source>
</evidence>
<dbReference type="RefSeq" id="WP_142895307.1">
    <property type="nucleotide sequence ID" value="NZ_ML660053.1"/>
</dbReference>
<dbReference type="InterPro" id="IPR005238">
    <property type="entry name" value="ComB-like"/>
</dbReference>
<dbReference type="AlphaFoldDB" id="A0A545TWT2"/>
<organism evidence="8 9">
    <name type="scientific">Denitrobaculum tricleocarpae</name>
    <dbReference type="NCBI Taxonomy" id="2591009"/>
    <lineage>
        <taxon>Bacteria</taxon>
        <taxon>Pseudomonadati</taxon>
        <taxon>Pseudomonadota</taxon>
        <taxon>Alphaproteobacteria</taxon>
        <taxon>Rhodospirillales</taxon>
        <taxon>Rhodospirillaceae</taxon>
        <taxon>Denitrobaculum</taxon>
    </lineage>
</organism>
<dbReference type="GO" id="GO:0050532">
    <property type="term" value="F:2-phosphosulfolactate phosphatase activity"/>
    <property type="evidence" value="ECO:0007669"/>
    <property type="project" value="UniProtKB-EC"/>
</dbReference>
<comment type="similarity">
    <text evidence="2">Belongs to the ComB family.</text>
</comment>
<evidence type="ECO:0000256" key="4">
    <source>
        <dbReference type="ARBA" id="ARBA00021948"/>
    </source>
</evidence>
<comment type="catalytic activity">
    <reaction evidence="7">
        <text>(2R)-O-phospho-3-sulfolactate + H2O = (2R)-3-sulfolactate + phosphate</text>
        <dbReference type="Rhea" id="RHEA:23416"/>
        <dbReference type="ChEBI" id="CHEBI:15377"/>
        <dbReference type="ChEBI" id="CHEBI:15597"/>
        <dbReference type="ChEBI" id="CHEBI:43474"/>
        <dbReference type="ChEBI" id="CHEBI:58738"/>
        <dbReference type="EC" id="3.1.3.71"/>
    </reaction>
</comment>
<dbReference type="PANTHER" id="PTHR37311:SF1">
    <property type="entry name" value="2-PHOSPHOSULFOLACTATE PHOSPHATASE-RELATED"/>
    <property type="match status" value="1"/>
</dbReference>
<comment type="caution">
    <text evidence="8">The sequence shown here is derived from an EMBL/GenBank/DDBJ whole genome shotgun (WGS) entry which is preliminary data.</text>
</comment>
<dbReference type="EMBL" id="VHSH01000002">
    <property type="protein sequence ID" value="TQV81676.1"/>
    <property type="molecule type" value="Genomic_DNA"/>
</dbReference>
<evidence type="ECO:0000256" key="7">
    <source>
        <dbReference type="ARBA" id="ARBA00033711"/>
    </source>
</evidence>
<reference evidence="8 9" key="1">
    <citation type="submission" date="2019-06" db="EMBL/GenBank/DDBJ databases">
        <title>Whole genome sequence for Rhodospirillaceae sp. R148.</title>
        <authorList>
            <person name="Wang G."/>
        </authorList>
    </citation>
    <scope>NUCLEOTIDE SEQUENCE [LARGE SCALE GENOMIC DNA]</scope>
    <source>
        <strain evidence="8 9">R148</strain>
    </source>
</reference>
<dbReference type="Gene3D" id="3.90.1560.10">
    <property type="entry name" value="ComB-like"/>
    <property type="match status" value="1"/>
</dbReference>
<evidence type="ECO:0000313" key="8">
    <source>
        <dbReference type="EMBL" id="TQV81676.1"/>
    </source>
</evidence>
<evidence type="ECO:0000256" key="3">
    <source>
        <dbReference type="ARBA" id="ARBA00012953"/>
    </source>
</evidence>